<dbReference type="STRING" id="10020.ENSDORP00000027734"/>
<dbReference type="AlphaFoldDB" id="A0A1S3G8L7"/>
<dbReference type="RefSeq" id="XP_012885035.1">
    <property type="nucleotide sequence ID" value="XM_013029581.1"/>
</dbReference>
<dbReference type="KEGG" id="dord:105995742"/>
<sequence>MKKEKHKDTVYEPKDVLNLSLKVTHCCKSLWAKYSFQKAYMTQLVSSQPHSAMSRNSDHNPLSQSKENSTGQNTPQEETIRKFAMQLRYIGDSIHHRMVQEDLQQEGREALAHVVLLVYRRVQVMLRFFWNNHLL</sequence>
<organism evidence="2 3">
    <name type="scientific">Dipodomys ordii</name>
    <name type="common">Ord's kangaroo rat</name>
    <dbReference type="NCBI Taxonomy" id="10020"/>
    <lineage>
        <taxon>Eukaryota</taxon>
        <taxon>Metazoa</taxon>
        <taxon>Chordata</taxon>
        <taxon>Craniata</taxon>
        <taxon>Vertebrata</taxon>
        <taxon>Euteleostomi</taxon>
        <taxon>Mammalia</taxon>
        <taxon>Eutheria</taxon>
        <taxon>Euarchontoglires</taxon>
        <taxon>Glires</taxon>
        <taxon>Rodentia</taxon>
        <taxon>Castorimorpha</taxon>
        <taxon>Heteromyidae</taxon>
        <taxon>Dipodomyinae</taxon>
        <taxon>Dipodomys</taxon>
    </lineage>
</organism>
<accession>A0A1S3G8L7</accession>
<dbReference type="GO" id="GO:0005777">
    <property type="term" value="C:peroxisome"/>
    <property type="evidence" value="ECO:0007669"/>
    <property type="project" value="TreeGrafter"/>
</dbReference>
<evidence type="ECO:0000313" key="2">
    <source>
        <dbReference type="Proteomes" id="UP000081671"/>
    </source>
</evidence>
<proteinExistence type="predicted"/>
<dbReference type="CTD" id="222659"/>
<evidence type="ECO:0000256" key="1">
    <source>
        <dbReference type="SAM" id="MobiDB-lite"/>
    </source>
</evidence>
<dbReference type="GeneID" id="105995742"/>
<dbReference type="GO" id="GO:0043065">
    <property type="term" value="P:positive regulation of apoptotic process"/>
    <property type="evidence" value="ECO:0007669"/>
    <property type="project" value="TreeGrafter"/>
</dbReference>
<dbReference type="GO" id="GO:0005634">
    <property type="term" value="C:nucleus"/>
    <property type="evidence" value="ECO:0007669"/>
    <property type="project" value="TreeGrafter"/>
</dbReference>
<protein>
    <submittedName>
        <fullName evidence="3">Peroxisomal testis-specific protein 1</fullName>
    </submittedName>
</protein>
<reference evidence="3" key="1">
    <citation type="submission" date="2025-08" db="UniProtKB">
        <authorList>
            <consortium name="RefSeq"/>
        </authorList>
    </citation>
    <scope>IDENTIFICATION</scope>
    <source>
        <tissue evidence="3">Kidney</tissue>
    </source>
</reference>
<name>A0A1S3G8L7_DIPOR</name>
<dbReference type="PANTHER" id="PTHR40381">
    <property type="entry name" value="PEROXISOMAL TESTIS-SPECIFIC PROTEIN 1"/>
    <property type="match status" value="1"/>
</dbReference>
<dbReference type="Proteomes" id="UP000081671">
    <property type="component" value="Unplaced"/>
</dbReference>
<dbReference type="PANTHER" id="PTHR40381:SF1">
    <property type="entry name" value="PEROXISOMAL TESTIS-SPECIFIC PROTEIN 1"/>
    <property type="match status" value="1"/>
</dbReference>
<keyword evidence="2" id="KW-1185">Reference proteome</keyword>
<dbReference type="OrthoDB" id="9834429at2759"/>
<dbReference type="InParanoid" id="A0A1S3G8L7"/>
<dbReference type="InterPro" id="IPR029186">
    <property type="entry name" value="PXT1"/>
</dbReference>
<feature type="region of interest" description="Disordered" evidence="1">
    <location>
        <begin position="50"/>
        <end position="77"/>
    </location>
</feature>
<evidence type="ECO:0000313" key="3">
    <source>
        <dbReference type="RefSeq" id="XP_012885035.1"/>
    </source>
</evidence>
<dbReference type="Pfam" id="PF15214">
    <property type="entry name" value="PXT1"/>
    <property type="match status" value="1"/>
</dbReference>
<gene>
    <name evidence="3" type="primary">Pxt1</name>
</gene>